<organism evidence="8 9">
    <name type="scientific">Tianweitania populi</name>
    <dbReference type="NCBI Taxonomy" id="1607949"/>
    <lineage>
        <taxon>Bacteria</taxon>
        <taxon>Pseudomonadati</taxon>
        <taxon>Pseudomonadota</taxon>
        <taxon>Alphaproteobacteria</taxon>
        <taxon>Hyphomicrobiales</taxon>
        <taxon>Phyllobacteriaceae</taxon>
        <taxon>Tianweitania</taxon>
    </lineage>
</organism>
<feature type="transmembrane region" description="Helical" evidence="6">
    <location>
        <begin position="57"/>
        <end position="77"/>
    </location>
</feature>
<evidence type="ECO:0000313" key="8">
    <source>
        <dbReference type="EMBL" id="GHD15379.1"/>
    </source>
</evidence>
<dbReference type="Proteomes" id="UP000630142">
    <property type="component" value="Unassembled WGS sequence"/>
</dbReference>
<evidence type="ECO:0000256" key="1">
    <source>
        <dbReference type="ARBA" id="ARBA00004651"/>
    </source>
</evidence>
<keyword evidence="5 6" id="KW-0472">Membrane</keyword>
<reference evidence="8" key="1">
    <citation type="journal article" date="2014" name="Int. J. Syst. Evol. Microbiol.">
        <title>Complete genome sequence of Corynebacterium casei LMG S-19264T (=DSM 44701T), isolated from a smear-ripened cheese.</title>
        <authorList>
            <consortium name="US DOE Joint Genome Institute (JGI-PGF)"/>
            <person name="Walter F."/>
            <person name="Albersmeier A."/>
            <person name="Kalinowski J."/>
            <person name="Ruckert C."/>
        </authorList>
    </citation>
    <scope>NUCLEOTIDE SEQUENCE</scope>
    <source>
        <strain evidence="8">KCTC 42249</strain>
    </source>
</reference>
<dbReference type="PANTHER" id="PTHR36506:SF1">
    <property type="entry name" value="PREFLAGELLIN PEPTIDASE"/>
    <property type="match status" value="1"/>
</dbReference>
<gene>
    <name evidence="8" type="ORF">GCM10016234_22160</name>
</gene>
<reference evidence="8" key="2">
    <citation type="submission" date="2020-09" db="EMBL/GenBank/DDBJ databases">
        <authorList>
            <person name="Sun Q."/>
            <person name="Kim S."/>
        </authorList>
    </citation>
    <scope>NUCLEOTIDE SEQUENCE</scope>
    <source>
        <strain evidence="8">KCTC 42249</strain>
    </source>
</reference>
<dbReference type="PANTHER" id="PTHR36506">
    <property type="entry name" value="PREFLAGELLIN PEPTIDASE"/>
    <property type="match status" value="1"/>
</dbReference>
<evidence type="ECO:0000256" key="3">
    <source>
        <dbReference type="ARBA" id="ARBA00022692"/>
    </source>
</evidence>
<dbReference type="Gene3D" id="1.20.120.1220">
    <property type="match status" value="1"/>
</dbReference>
<comment type="caution">
    <text evidence="8">The sequence shown here is derived from an EMBL/GenBank/DDBJ whole genome shotgun (WGS) entry which is preliminary data.</text>
</comment>
<feature type="transmembrane region" description="Helical" evidence="6">
    <location>
        <begin position="142"/>
        <end position="168"/>
    </location>
</feature>
<accession>A0A8J3GM49</accession>
<keyword evidence="4 6" id="KW-1133">Transmembrane helix</keyword>
<evidence type="ECO:0000259" key="7">
    <source>
        <dbReference type="Pfam" id="PF01478"/>
    </source>
</evidence>
<feature type="transmembrane region" description="Helical" evidence="6">
    <location>
        <begin position="30"/>
        <end position="50"/>
    </location>
</feature>
<dbReference type="InterPro" id="IPR052218">
    <property type="entry name" value="Preflagellin_Peptidase"/>
</dbReference>
<comment type="subcellular location">
    <subcellularLocation>
        <location evidence="1">Cell membrane</location>
        <topology evidence="1">Multi-pass membrane protein</topology>
    </subcellularLocation>
</comment>
<evidence type="ECO:0000256" key="5">
    <source>
        <dbReference type="ARBA" id="ARBA00023136"/>
    </source>
</evidence>
<protein>
    <submittedName>
        <fullName evidence="8">Peptidase</fullName>
    </submittedName>
</protein>
<evidence type="ECO:0000256" key="6">
    <source>
        <dbReference type="SAM" id="Phobius"/>
    </source>
</evidence>
<dbReference type="GO" id="GO:0005886">
    <property type="term" value="C:plasma membrane"/>
    <property type="evidence" value="ECO:0007669"/>
    <property type="project" value="UniProtKB-SubCell"/>
</dbReference>
<dbReference type="InterPro" id="IPR000045">
    <property type="entry name" value="Prepilin_IV_endopep_pep"/>
</dbReference>
<dbReference type="EMBL" id="BMZQ01000002">
    <property type="protein sequence ID" value="GHD15379.1"/>
    <property type="molecule type" value="Genomic_DNA"/>
</dbReference>
<feature type="domain" description="Prepilin type IV endopeptidase peptidase" evidence="7">
    <location>
        <begin position="9"/>
        <end position="112"/>
    </location>
</feature>
<feature type="transmembrane region" description="Helical" evidence="6">
    <location>
        <begin position="97"/>
        <end position="121"/>
    </location>
</feature>
<evidence type="ECO:0000256" key="2">
    <source>
        <dbReference type="ARBA" id="ARBA00022475"/>
    </source>
</evidence>
<sequence>MREAAMLTIFPSLMLIAAVSDILTMRIRNRVSVVLVLAFALLAPFTDMIWKDYCWHLGSAGCVLIACFGLFALGAMGGGDAKMLAATACWMGPGVALAQYLVWSAFLGGLLTLALLALRYSPLASAASNTRLLRHVADRKAGIPYGIALGAAGLMAFPSSPLGAWALAQM</sequence>
<dbReference type="GO" id="GO:0004190">
    <property type="term" value="F:aspartic-type endopeptidase activity"/>
    <property type="evidence" value="ECO:0007669"/>
    <property type="project" value="InterPro"/>
</dbReference>
<keyword evidence="9" id="KW-1185">Reference proteome</keyword>
<dbReference type="AlphaFoldDB" id="A0A8J3GM49"/>
<keyword evidence="2" id="KW-1003">Cell membrane</keyword>
<evidence type="ECO:0000313" key="9">
    <source>
        <dbReference type="Proteomes" id="UP000630142"/>
    </source>
</evidence>
<dbReference type="RefSeq" id="WP_189503808.1">
    <property type="nucleotide sequence ID" value="NZ_BMZQ01000002.1"/>
</dbReference>
<keyword evidence="3 6" id="KW-0812">Transmembrane</keyword>
<evidence type="ECO:0000256" key="4">
    <source>
        <dbReference type="ARBA" id="ARBA00022989"/>
    </source>
</evidence>
<dbReference type="Pfam" id="PF01478">
    <property type="entry name" value="Peptidase_A24"/>
    <property type="match status" value="1"/>
</dbReference>
<name>A0A8J3GM49_9HYPH</name>
<proteinExistence type="predicted"/>